<name>A0A8W8IIT4_MAGGI</name>
<evidence type="ECO:0000313" key="1">
    <source>
        <dbReference type="EnsemblMetazoa" id="G14312.1:cds"/>
    </source>
</evidence>
<dbReference type="AlphaFoldDB" id="A0A8W8IIT4"/>
<dbReference type="EnsemblMetazoa" id="G14312.1">
    <property type="protein sequence ID" value="G14312.1:cds"/>
    <property type="gene ID" value="G14312"/>
</dbReference>
<proteinExistence type="predicted"/>
<keyword evidence="2" id="KW-1185">Reference proteome</keyword>
<accession>A0A8W8IIT4</accession>
<organism evidence="1 2">
    <name type="scientific">Magallana gigas</name>
    <name type="common">Pacific oyster</name>
    <name type="synonym">Crassostrea gigas</name>
    <dbReference type="NCBI Taxonomy" id="29159"/>
    <lineage>
        <taxon>Eukaryota</taxon>
        <taxon>Metazoa</taxon>
        <taxon>Spiralia</taxon>
        <taxon>Lophotrochozoa</taxon>
        <taxon>Mollusca</taxon>
        <taxon>Bivalvia</taxon>
        <taxon>Autobranchia</taxon>
        <taxon>Pteriomorphia</taxon>
        <taxon>Ostreida</taxon>
        <taxon>Ostreoidea</taxon>
        <taxon>Ostreidae</taxon>
        <taxon>Magallana</taxon>
    </lineage>
</organism>
<protein>
    <submittedName>
        <fullName evidence="1">Uncharacterized protein</fullName>
    </submittedName>
</protein>
<evidence type="ECO:0000313" key="2">
    <source>
        <dbReference type="Proteomes" id="UP000005408"/>
    </source>
</evidence>
<reference evidence="1" key="1">
    <citation type="submission" date="2022-08" db="UniProtKB">
        <authorList>
            <consortium name="EnsemblMetazoa"/>
        </authorList>
    </citation>
    <scope>IDENTIFICATION</scope>
    <source>
        <strain evidence="1">05x7-T-G4-1.051#20</strain>
    </source>
</reference>
<dbReference type="Proteomes" id="UP000005408">
    <property type="component" value="Unassembled WGS sequence"/>
</dbReference>
<sequence length="232" mass="26065">MGCERSWNMALRLGNPAASSQVKDYLKIIQEEQARAHLVPKQAKPIFLTKVKAIVGYIGGRLSMSSVSVRERYILLRDQAWFKLQFFAGNRAGDLANLVAQEVKWLRDYSGFVFNHTFGKTVRGGCKDLGVDLSCGYLFRVVTEDARFLDQPVSYSVVYDTCSVSEVGQIMRHVGWFGEGSAEYYSRLPALVESDFVAGRLATSVTDAGKMEEKYRECMQYDSLDSAFVESE</sequence>